<comment type="caution">
    <text evidence="1">The sequence shown here is derived from an EMBL/GenBank/DDBJ whole genome shotgun (WGS) entry which is preliminary data.</text>
</comment>
<organism evidence="1 2">
    <name type="scientific">Homarus americanus</name>
    <name type="common">American lobster</name>
    <dbReference type="NCBI Taxonomy" id="6706"/>
    <lineage>
        <taxon>Eukaryota</taxon>
        <taxon>Metazoa</taxon>
        <taxon>Ecdysozoa</taxon>
        <taxon>Arthropoda</taxon>
        <taxon>Crustacea</taxon>
        <taxon>Multicrustacea</taxon>
        <taxon>Malacostraca</taxon>
        <taxon>Eumalacostraca</taxon>
        <taxon>Eucarida</taxon>
        <taxon>Decapoda</taxon>
        <taxon>Pleocyemata</taxon>
        <taxon>Astacidea</taxon>
        <taxon>Nephropoidea</taxon>
        <taxon>Nephropidae</taxon>
        <taxon>Homarus</taxon>
    </lineage>
</organism>
<evidence type="ECO:0000313" key="1">
    <source>
        <dbReference type="EMBL" id="KAG7160718.1"/>
    </source>
</evidence>
<dbReference type="Proteomes" id="UP000747542">
    <property type="component" value="Unassembled WGS sequence"/>
</dbReference>
<dbReference type="AlphaFoldDB" id="A0A8J5MR04"/>
<name>A0A8J5MR04_HOMAM</name>
<reference evidence="1" key="1">
    <citation type="journal article" date="2021" name="Sci. Adv.">
        <title>The American lobster genome reveals insights on longevity, neural, and immune adaptations.</title>
        <authorList>
            <person name="Polinski J.M."/>
            <person name="Zimin A.V."/>
            <person name="Clark K.F."/>
            <person name="Kohn A.B."/>
            <person name="Sadowski N."/>
            <person name="Timp W."/>
            <person name="Ptitsyn A."/>
            <person name="Khanna P."/>
            <person name="Romanova D.Y."/>
            <person name="Williams P."/>
            <person name="Greenwood S.J."/>
            <person name="Moroz L.L."/>
            <person name="Walt D.R."/>
            <person name="Bodnar A.G."/>
        </authorList>
    </citation>
    <scope>NUCLEOTIDE SEQUENCE</scope>
    <source>
        <strain evidence="1">GMGI-L3</strain>
    </source>
</reference>
<dbReference type="EMBL" id="JAHLQT010030962">
    <property type="protein sequence ID" value="KAG7160718.1"/>
    <property type="molecule type" value="Genomic_DNA"/>
</dbReference>
<accession>A0A8J5MR04</accession>
<proteinExistence type="predicted"/>
<keyword evidence="2" id="KW-1185">Reference proteome</keyword>
<sequence>MKAHYTYLVPCCPRISAVATPHPNGGRRLVALVLQQDPQKGGAYSTLSAKLTGPTHTPLRGPFVACPNDSSRRVR</sequence>
<protein>
    <submittedName>
        <fullName evidence="1">Uncharacterized protein</fullName>
    </submittedName>
</protein>
<evidence type="ECO:0000313" key="2">
    <source>
        <dbReference type="Proteomes" id="UP000747542"/>
    </source>
</evidence>
<gene>
    <name evidence="1" type="ORF">Hamer_G026404</name>
</gene>